<dbReference type="InterPro" id="IPR017771">
    <property type="entry name" value="Cyanamide_hydratase_HD"/>
</dbReference>
<keyword evidence="3" id="KW-1185">Reference proteome</keyword>
<dbReference type="InterPro" id="IPR006674">
    <property type="entry name" value="HD_domain"/>
</dbReference>
<dbReference type="HOGENOM" id="CLU_079935_0_0_1"/>
<feature type="domain" description="HD" evidence="1">
    <location>
        <begin position="65"/>
        <end position="174"/>
    </location>
</feature>
<dbReference type="STRING" id="1043002.A0A074Y193"/>
<accession>A0A074Y193</accession>
<dbReference type="Proteomes" id="UP000030706">
    <property type="component" value="Unassembled WGS sequence"/>
</dbReference>
<organism evidence="2 3">
    <name type="scientific">Aureobasidium pullulans EXF-150</name>
    <dbReference type="NCBI Taxonomy" id="1043002"/>
    <lineage>
        <taxon>Eukaryota</taxon>
        <taxon>Fungi</taxon>
        <taxon>Dikarya</taxon>
        <taxon>Ascomycota</taxon>
        <taxon>Pezizomycotina</taxon>
        <taxon>Dothideomycetes</taxon>
        <taxon>Dothideomycetidae</taxon>
        <taxon>Dothideales</taxon>
        <taxon>Saccotheciaceae</taxon>
        <taxon>Aureobasidium</taxon>
    </lineage>
</organism>
<proteinExistence type="predicted"/>
<protein>
    <submittedName>
        <fullName evidence="2">Cyanamide hydratase</fullName>
    </submittedName>
</protein>
<dbReference type="OrthoDB" id="409121at2759"/>
<dbReference type="CDD" id="cd00077">
    <property type="entry name" value="HDc"/>
    <property type="match status" value="1"/>
</dbReference>
<dbReference type="Gene3D" id="1.10.3210.10">
    <property type="entry name" value="Hypothetical protein af1432"/>
    <property type="match status" value="1"/>
</dbReference>
<sequence length="242" mass="27502">MSLSRSDQIAEYGWTSLPCDPAKWGGNKKYNKEPVPQLCSSIPLPGTALVKAAIEHVKQELPEHTFNHSMRVFYYGMAIATQQFPSWKFSSETWLLTCLFHDIGTVDKHTHGTLMSFEFYGGYLAMDQLKQFNSPAGQAESVAEAIIRHQDPVETGTITTVGLLIQLATQFDNMGYRAGYVHEDTIQDVVKNYPRRNWSGCFSKKIREEVEVKPWCHTTASTEKFPHDVEHNELMAPYDDSY</sequence>
<dbReference type="EMBL" id="KL584996">
    <property type="protein sequence ID" value="KEQ80651.1"/>
    <property type="molecule type" value="Genomic_DNA"/>
</dbReference>
<dbReference type="GeneID" id="40743508"/>
<evidence type="ECO:0000313" key="2">
    <source>
        <dbReference type="EMBL" id="KEQ80651.1"/>
    </source>
</evidence>
<reference evidence="2 3" key="1">
    <citation type="journal article" date="2014" name="BMC Genomics">
        <title>Genome sequencing of four Aureobasidium pullulans varieties: biotechnological potential, stress tolerance, and description of new species.</title>
        <authorList>
            <person name="Gostin Ar C."/>
            <person name="Ohm R.A."/>
            <person name="Kogej T."/>
            <person name="Sonjak S."/>
            <person name="Turk M."/>
            <person name="Zajc J."/>
            <person name="Zalar P."/>
            <person name="Grube M."/>
            <person name="Sun H."/>
            <person name="Han J."/>
            <person name="Sharma A."/>
            <person name="Chiniquy J."/>
            <person name="Ngan C.Y."/>
            <person name="Lipzen A."/>
            <person name="Barry K."/>
            <person name="Grigoriev I.V."/>
            <person name="Gunde-Cimerman N."/>
        </authorList>
    </citation>
    <scope>NUCLEOTIDE SEQUENCE [LARGE SCALE GENOMIC DNA]</scope>
    <source>
        <strain evidence="2 3">EXF-150</strain>
    </source>
</reference>
<evidence type="ECO:0000313" key="3">
    <source>
        <dbReference type="Proteomes" id="UP000030706"/>
    </source>
</evidence>
<dbReference type="PANTHER" id="PTHR35569:SF1">
    <property type="entry name" value="CYANAMIDE HYDRATASE DDI2-RELATED"/>
    <property type="match status" value="1"/>
</dbReference>
<dbReference type="AlphaFoldDB" id="A0A074Y193"/>
<dbReference type="SUPFAM" id="SSF109604">
    <property type="entry name" value="HD-domain/PDEase-like"/>
    <property type="match status" value="1"/>
</dbReference>
<dbReference type="PROSITE" id="PS51831">
    <property type="entry name" value="HD"/>
    <property type="match status" value="1"/>
</dbReference>
<dbReference type="SMART" id="SM00471">
    <property type="entry name" value="HDc"/>
    <property type="match status" value="1"/>
</dbReference>
<dbReference type="RefSeq" id="XP_029756838.1">
    <property type="nucleotide sequence ID" value="XM_029901202.1"/>
</dbReference>
<dbReference type="InterPro" id="IPR003607">
    <property type="entry name" value="HD/PDEase_dom"/>
</dbReference>
<dbReference type="Pfam" id="PF01966">
    <property type="entry name" value="HD"/>
    <property type="match status" value="1"/>
</dbReference>
<dbReference type="PANTHER" id="PTHR35569">
    <property type="entry name" value="CYANAMIDE HYDRATASE DDI2-RELATED"/>
    <property type="match status" value="1"/>
</dbReference>
<gene>
    <name evidence="2" type="ORF">M438DRAFT_280984</name>
</gene>
<evidence type="ECO:0000259" key="1">
    <source>
        <dbReference type="PROSITE" id="PS51831"/>
    </source>
</evidence>
<dbReference type="NCBIfam" id="TIGR03401">
    <property type="entry name" value="cyanamide_fam"/>
    <property type="match status" value="1"/>
</dbReference>
<name>A0A074Y193_AURPU</name>